<dbReference type="RefSeq" id="XP_031753268.1">
    <property type="nucleotide sequence ID" value="XM_031897408.1"/>
</dbReference>
<evidence type="ECO:0000256" key="7">
    <source>
        <dbReference type="ARBA" id="ARBA00023027"/>
    </source>
</evidence>
<keyword evidence="6 10" id="KW-0521">NADP</keyword>
<dbReference type="Xenbase" id="XB-GENE-5799089">
    <property type="gene designation" value="art5l.2"/>
</dbReference>
<keyword evidence="8" id="KW-1015">Disulfide bond</keyword>
<keyword evidence="4" id="KW-0548">Nucleotidyltransferase</keyword>
<evidence type="ECO:0000313" key="13">
    <source>
        <dbReference type="RefSeq" id="XP_031753268.1"/>
    </source>
</evidence>
<evidence type="ECO:0000256" key="10">
    <source>
        <dbReference type="RuleBase" id="RU361228"/>
    </source>
</evidence>
<dbReference type="PRINTS" id="PR00970">
    <property type="entry name" value="RIBTRNSFRASE"/>
</dbReference>
<dbReference type="Pfam" id="PF01129">
    <property type="entry name" value="ART"/>
    <property type="match status" value="1"/>
</dbReference>
<dbReference type="GO" id="GO:0106274">
    <property type="term" value="F:NAD+-protein-arginine ADP-ribosyltransferase activity"/>
    <property type="evidence" value="ECO:0007669"/>
    <property type="project" value="UniProtKB-EC"/>
</dbReference>
<evidence type="ECO:0000256" key="3">
    <source>
        <dbReference type="ARBA" id="ARBA00022679"/>
    </source>
</evidence>
<keyword evidence="5 10" id="KW-0732">Signal</keyword>
<dbReference type="GO" id="GO:0003950">
    <property type="term" value="F:NAD+ poly-ADP-ribosyltransferase activity"/>
    <property type="evidence" value="ECO:0000318"/>
    <property type="project" value="GO_Central"/>
</dbReference>
<keyword evidence="7 10" id="KW-0520">NAD</keyword>
<evidence type="ECO:0000256" key="4">
    <source>
        <dbReference type="ARBA" id="ARBA00022695"/>
    </source>
</evidence>
<dbReference type="AGR" id="Xenbase:XB-GENE-5799089"/>
<reference evidence="13" key="3">
    <citation type="submission" date="2025-04" db="UniProtKB">
        <authorList>
            <consortium name="RefSeq"/>
        </authorList>
    </citation>
    <scope>IDENTIFICATION</scope>
    <source>
        <strain evidence="13">Nigerian</strain>
        <tissue evidence="13">Liver and blood</tissue>
    </source>
</reference>
<dbReference type="GeneTree" id="ENSGT01030000234601"/>
<feature type="signal peptide" evidence="10">
    <location>
        <begin position="1"/>
        <end position="17"/>
    </location>
</feature>
<evidence type="ECO:0000256" key="9">
    <source>
        <dbReference type="ARBA" id="ARBA00047597"/>
    </source>
</evidence>
<dbReference type="PANTHER" id="PTHR10339:SF28">
    <property type="entry name" value="NAD(P)(+)--ARGININE ADP-RIBOSYLTRANSFERASE"/>
    <property type="match status" value="1"/>
</dbReference>
<evidence type="ECO:0000256" key="1">
    <source>
        <dbReference type="ARBA" id="ARBA00009558"/>
    </source>
</evidence>
<dbReference type="OMA" id="IMAVHAY"/>
<dbReference type="InterPro" id="IPR000768">
    <property type="entry name" value="ART"/>
</dbReference>
<sequence>MSRLFLLCIALCPDLLGDIPDYYEVIGAERISNGSCPGQDPVRSYNPAPKRKCNLLNLDLMPNAFDDEYEGCAEELERDSMPKVLKMETYQNPVFGLAWKRAEKDWNKVKSTLRLPLGFTDAFGTAIRVYTTDWPEGNPLYKAFNGNVSSAGRSREHYMEHFHFKALHFYLTRAMQVLRRNSRRRYRTYRGTDGSYEVSEELLRFGRFTSSSLNVEVAKGYNAGLLFEITTCFGVDIHRVSFFPKEREVLIPVAEKFHYVGKRDNIYVMNSTCQLCTYFNCAYLGGKCPRGLHSTGTSIKWYM</sequence>
<dbReference type="GO" id="GO:0016779">
    <property type="term" value="F:nucleotidyltransferase activity"/>
    <property type="evidence" value="ECO:0007669"/>
    <property type="project" value="UniProtKB-KW"/>
</dbReference>
<reference evidence="11" key="2">
    <citation type="submission" date="2021-03" db="UniProtKB">
        <authorList>
            <consortium name="Ensembl"/>
        </authorList>
    </citation>
    <scope>IDENTIFICATION</scope>
</reference>
<keyword evidence="3 10" id="KW-0808">Transferase</keyword>
<name>A0A803KFJ0_XENTR</name>
<evidence type="ECO:0000256" key="5">
    <source>
        <dbReference type="ARBA" id="ARBA00022729"/>
    </source>
</evidence>
<evidence type="ECO:0000313" key="14">
    <source>
        <dbReference type="Xenbase" id="XB-GENE-5799089"/>
    </source>
</evidence>
<keyword evidence="2 10" id="KW-0328">Glycosyltransferase</keyword>
<evidence type="ECO:0000256" key="2">
    <source>
        <dbReference type="ARBA" id="ARBA00022676"/>
    </source>
</evidence>
<dbReference type="EC" id="2.4.2.31" evidence="10"/>
<gene>
    <name evidence="14" type="primary">art5l.2</name>
    <name evidence="13" type="synonym">LOC100489326</name>
    <name evidence="11" type="synonym">XB5799088</name>
</gene>
<dbReference type="Ensembl" id="ENSXETT00000122931">
    <property type="protein sequence ID" value="ENSXETP00000119139"/>
    <property type="gene ID" value="ENSXETG00000031855"/>
</dbReference>
<dbReference type="KEGG" id="xtr:100489326"/>
<evidence type="ECO:0000256" key="6">
    <source>
        <dbReference type="ARBA" id="ARBA00022857"/>
    </source>
</evidence>
<dbReference type="PANTHER" id="PTHR10339">
    <property type="entry name" value="ADP-RIBOSYLTRANSFERASE"/>
    <property type="match status" value="1"/>
</dbReference>
<comment type="catalytic activity">
    <reaction evidence="9 10">
        <text>L-arginyl-[protein] + NAD(+) = N(omega)-(ADP-D-ribosyl)-L-arginyl-[protein] + nicotinamide + H(+)</text>
        <dbReference type="Rhea" id="RHEA:19149"/>
        <dbReference type="Rhea" id="RHEA-COMP:10532"/>
        <dbReference type="Rhea" id="RHEA-COMP:15087"/>
        <dbReference type="ChEBI" id="CHEBI:15378"/>
        <dbReference type="ChEBI" id="CHEBI:17154"/>
        <dbReference type="ChEBI" id="CHEBI:29965"/>
        <dbReference type="ChEBI" id="CHEBI:57540"/>
        <dbReference type="ChEBI" id="CHEBI:142554"/>
        <dbReference type="EC" id="2.4.2.31"/>
    </reaction>
</comment>
<dbReference type="Proteomes" id="UP000008143">
    <property type="component" value="Chromosome 2"/>
</dbReference>
<dbReference type="InterPro" id="IPR050999">
    <property type="entry name" value="ADP-ribosyltransferase_ARG"/>
</dbReference>
<feature type="chain" id="PRO_5044519562" description="NAD(P)(+)--arginine ADP-ribosyltransferase" evidence="10">
    <location>
        <begin position="18"/>
        <end position="303"/>
    </location>
</feature>
<dbReference type="AlphaFoldDB" id="A0A803KFJ0"/>
<protein>
    <recommendedName>
        <fullName evidence="10">NAD(P)(+)--arginine ADP-ribosyltransferase</fullName>
        <ecNumber evidence="10">2.4.2.31</ecNumber>
    </recommendedName>
    <alternativeName>
        <fullName evidence="10">Mono(ADP-ribosyl)transferase</fullName>
    </alternativeName>
</protein>
<proteinExistence type="inferred from homology"/>
<accession>A0A803KFJ0</accession>
<reference evidence="11" key="1">
    <citation type="journal article" date="2010" name="Science">
        <title>The genome of the Western clawed frog Xenopus tropicalis.</title>
        <authorList>
            <person name="Hellsten U."/>
            <person name="Harland R.M."/>
            <person name="Gilchrist M.J."/>
            <person name="Hendrix D."/>
            <person name="Jurka J."/>
            <person name="Kapitonov V."/>
            <person name="Ovcharenko I."/>
            <person name="Putnam N.H."/>
            <person name="Shu S."/>
            <person name="Taher L."/>
            <person name="Blitz I.L."/>
            <person name="Blumberg B."/>
            <person name="Dichmann D.S."/>
            <person name="Dubchak I."/>
            <person name="Amaya E."/>
            <person name="Detter J.C."/>
            <person name="Fletcher R."/>
            <person name="Gerhard D.S."/>
            <person name="Goodstein D."/>
            <person name="Graves T."/>
            <person name="Grigoriev I.V."/>
            <person name="Grimwood J."/>
            <person name="Kawashima T."/>
            <person name="Lindquist E."/>
            <person name="Lucas S.M."/>
            <person name="Mead P.E."/>
            <person name="Mitros T."/>
            <person name="Ogino H."/>
            <person name="Ohta Y."/>
            <person name="Poliakov A.V."/>
            <person name="Pollet N."/>
            <person name="Robert J."/>
            <person name="Salamov A."/>
            <person name="Sater A.K."/>
            <person name="Schmutz J."/>
            <person name="Terry A."/>
            <person name="Vize P.D."/>
            <person name="Warren W.C."/>
            <person name="Wells D."/>
            <person name="Wills A."/>
            <person name="Wilson R.K."/>
            <person name="Zimmerman L.B."/>
            <person name="Zorn A.M."/>
            <person name="Grainger R."/>
            <person name="Grammer T."/>
            <person name="Khokha M.K."/>
            <person name="Richardson P.M."/>
            <person name="Rokhsar D.S."/>
        </authorList>
    </citation>
    <scope>NUCLEOTIDE SEQUENCE [LARGE SCALE GENOMIC DNA]</scope>
    <source>
        <strain evidence="11">Nigerian</strain>
    </source>
</reference>
<dbReference type="SUPFAM" id="SSF56399">
    <property type="entry name" value="ADP-ribosylation"/>
    <property type="match status" value="1"/>
</dbReference>
<comment type="similarity">
    <text evidence="1 10">Belongs to the Arg-specific ADP-ribosyltransferase family.</text>
</comment>
<evidence type="ECO:0000313" key="11">
    <source>
        <dbReference type="Ensembl" id="ENSXETP00000119139"/>
    </source>
</evidence>
<dbReference type="FunFam" id="3.90.176.10:FF:000001">
    <property type="entry name" value="NAD(P)(+)--arginine ADP-ribosyltransferase"/>
    <property type="match status" value="1"/>
</dbReference>
<dbReference type="Bgee" id="ENSXETG00000031855">
    <property type="expression patterns" value="Expressed in skeletal muscle tissue and 9 other cell types or tissues"/>
</dbReference>
<dbReference type="PROSITE" id="PS51996">
    <property type="entry name" value="TR_MART"/>
    <property type="match status" value="1"/>
</dbReference>
<dbReference type="Gene3D" id="3.90.176.10">
    <property type="entry name" value="Toxin ADP-ribosyltransferase, Chain A, domain 1"/>
    <property type="match status" value="1"/>
</dbReference>
<dbReference type="PROSITE" id="PS01291">
    <property type="entry name" value="ART"/>
    <property type="match status" value="1"/>
</dbReference>
<dbReference type="OrthoDB" id="423533at2759"/>
<evidence type="ECO:0000256" key="8">
    <source>
        <dbReference type="ARBA" id="ARBA00023157"/>
    </source>
</evidence>
<organism evidence="11">
    <name type="scientific">Xenopus tropicalis</name>
    <name type="common">Western clawed frog</name>
    <name type="synonym">Silurana tropicalis</name>
    <dbReference type="NCBI Taxonomy" id="8364"/>
    <lineage>
        <taxon>Eukaryota</taxon>
        <taxon>Metazoa</taxon>
        <taxon>Chordata</taxon>
        <taxon>Craniata</taxon>
        <taxon>Vertebrata</taxon>
        <taxon>Euteleostomi</taxon>
        <taxon>Amphibia</taxon>
        <taxon>Batrachia</taxon>
        <taxon>Anura</taxon>
        <taxon>Pipoidea</taxon>
        <taxon>Pipidae</taxon>
        <taxon>Xenopodinae</taxon>
        <taxon>Xenopus</taxon>
        <taxon>Silurana</taxon>
    </lineage>
</organism>
<evidence type="ECO:0000313" key="12">
    <source>
        <dbReference type="Proteomes" id="UP000008143"/>
    </source>
</evidence>
<keyword evidence="12" id="KW-1185">Reference proteome</keyword>